<dbReference type="InterPro" id="IPR050903">
    <property type="entry name" value="Bact_Chemotaxis_MeTrfase"/>
</dbReference>
<protein>
    <submittedName>
        <fullName evidence="2">PAS domain-containing protein</fullName>
    </submittedName>
</protein>
<dbReference type="PANTHER" id="PTHR24422">
    <property type="entry name" value="CHEMOTAXIS PROTEIN METHYLTRANSFERASE"/>
    <property type="match status" value="1"/>
</dbReference>
<sequence length="196" mass="21928">MSLVTGRVRELERDLRLSEQTLKQVTERLEASGEELQASNEELQASNEELQASNEELQASNEELHAVNEELVSVSSEHERKIQQLSELNDSTEFVMDLMRMGVIQVDPEGRIQRFSRLMSRDFGMVAHDTDRPLSVISPRLGFVDLPDLVARVAESGEPQEAEGEVEGRRTAVLVSPLRPSDGNSFPGAVIVIRYL</sequence>
<keyword evidence="3" id="KW-1185">Reference proteome</keyword>
<evidence type="ECO:0000256" key="1">
    <source>
        <dbReference type="SAM" id="MobiDB-lite"/>
    </source>
</evidence>
<reference evidence="2 3" key="1">
    <citation type="submission" date="2024-05" db="EMBL/GenBank/DDBJ databases">
        <title>Genome sequence of Ponticoccus litoralis KCCM 90028.</title>
        <authorList>
            <person name="Kim J.M."/>
            <person name="Lee J.K."/>
            <person name="Choi B.J."/>
            <person name="Bayburt H."/>
            <person name="Baek J.H."/>
            <person name="Jeon C.O."/>
        </authorList>
    </citation>
    <scope>NUCLEOTIDE SEQUENCE [LARGE SCALE GENOMIC DNA]</scope>
    <source>
        <strain evidence="2 3">KCCM 90028</strain>
    </source>
</reference>
<accession>A0AAW9SRH6</accession>
<feature type="compositionally biased region" description="Polar residues" evidence="1">
    <location>
        <begin position="37"/>
        <end position="57"/>
    </location>
</feature>
<name>A0AAW9SRH6_9RHOB</name>
<dbReference type="EMBL" id="JBDNCH010000002">
    <property type="protein sequence ID" value="MEN9062926.1"/>
    <property type="molecule type" value="Genomic_DNA"/>
</dbReference>
<dbReference type="Gene3D" id="3.30.450.20">
    <property type="entry name" value="PAS domain"/>
    <property type="match status" value="1"/>
</dbReference>
<organism evidence="2 3">
    <name type="scientific">Ponticoccus litoralis</name>
    <dbReference type="NCBI Taxonomy" id="422297"/>
    <lineage>
        <taxon>Bacteria</taxon>
        <taxon>Pseudomonadati</taxon>
        <taxon>Pseudomonadota</taxon>
        <taxon>Alphaproteobacteria</taxon>
        <taxon>Rhodobacterales</taxon>
        <taxon>Roseobacteraceae</taxon>
        <taxon>Ponticoccus</taxon>
    </lineage>
</organism>
<dbReference type="Pfam" id="PF13596">
    <property type="entry name" value="PAS_10"/>
    <property type="match status" value="1"/>
</dbReference>
<feature type="region of interest" description="Disordered" evidence="1">
    <location>
        <begin position="32"/>
        <end position="57"/>
    </location>
</feature>
<dbReference type="InterPro" id="IPR035965">
    <property type="entry name" value="PAS-like_dom_sf"/>
</dbReference>
<dbReference type="SUPFAM" id="SSF55785">
    <property type="entry name" value="PYP-like sensor domain (PAS domain)"/>
    <property type="match status" value="1"/>
</dbReference>
<dbReference type="Proteomes" id="UP001428774">
    <property type="component" value="Unassembled WGS sequence"/>
</dbReference>
<evidence type="ECO:0000313" key="3">
    <source>
        <dbReference type="Proteomes" id="UP001428774"/>
    </source>
</evidence>
<dbReference type="AlphaFoldDB" id="A0AAW9SRH6"/>
<comment type="caution">
    <text evidence="2">The sequence shown here is derived from an EMBL/GenBank/DDBJ whole genome shotgun (WGS) entry which is preliminary data.</text>
</comment>
<gene>
    <name evidence="2" type="ORF">ABFB10_20035</name>
</gene>
<evidence type="ECO:0000313" key="2">
    <source>
        <dbReference type="EMBL" id="MEN9062926.1"/>
    </source>
</evidence>
<dbReference type="RefSeq" id="WP_347167855.1">
    <property type="nucleotide sequence ID" value="NZ_JBDNCH010000002.1"/>
</dbReference>
<proteinExistence type="predicted"/>